<dbReference type="PANTHER" id="PTHR48069">
    <property type="entry name" value="DIHYDROFOLATE REDUCTASE"/>
    <property type="match status" value="1"/>
</dbReference>
<keyword evidence="4" id="KW-0521">NADP</keyword>
<dbReference type="GO" id="GO:0046452">
    <property type="term" value="P:dihydrofolate metabolic process"/>
    <property type="evidence" value="ECO:0007669"/>
    <property type="project" value="TreeGrafter"/>
</dbReference>
<dbReference type="EC" id="1.5.1.3" evidence="2"/>
<dbReference type="GO" id="GO:0046654">
    <property type="term" value="P:tetrahydrofolate biosynthetic process"/>
    <property type="evidence" value="ECO:0007669"/>
    <property type="project" value="InterPro"/>
</dbReference>
<evidence type="ECO:0000256" key="5">
    <source>
        <dbReference type="ARBA" id="ARBA00023002"/>
    </source>
</evidence>
<feature type="domain" description="DHFR" evidence="6">
    <location>
        <begin position="1"/>
        <end position="169"/>
    </location>
</feature>
<evidence type="ECO:0000259" key="6">
    <source>
        <dbReference type="PROSITE" id="PS51330"/>
    </source>
</evidence>
<dbReference type="CDD" id="cd00209">
    <property type="entry name" value="DHFR"/>
    <property type="match status" value="1"/>
</dbReference>
<dbReference type="GO" id="GO:0050661">
    <property type="term" value="F:NADP binding"/>
    <property type="evidence" value="ECO:0007669"/>
    <property type="project" value="InterPro"/>
</dbReference>
<dbReference type="InterPro" id="IPR001796">
    <property type="entry name" value="DHFR_dom"/>
</dbReference>
<evidence type="ECO:0000313" key="7">
    <source>
        <dbReference type="EMBL" id="CAB5214176.1"/>
    </source>
</evidence>
<name>A0A6J7WG66_9CAUD</name>
<dbReference type="Gene3D" id="3.40.430.10">
    <property type="entry name" value="Dihydrofolate Reductase, subunit A"/>
    <property type="match status" value="1"/>
</dbReference>
<dbReference type="InterPro" id="IPR012259">
    <property type="entry name" value="DHFR"/>
</dbReference>
<accession>A0A6J7WG66</accession>
<dbReference type="GO" id="GO:0046655">
    <property type="term" value="P:folic acid metabolic process"/>
    <property type="evidence" value="ECO:0007669"/>
    <property type="project" value="TreeGrafter"/>
</dbReference>
<protein>
    <recommendedName>
        <fullName evidence="2">dihydrofolate reductase</fullName>
        <ecNumber evidence="2">1.5.1.3</ecNumber>
    </recommendedName>
</protein>
<gene>
    <name evidence="7" type="ORF">UFOVP190_25</name>
</gene>
<dbReference type="PRINTS" id="PR00070">
    <property type="entry name" value="DHFR"/>
</dbReference>
<evidence type="ECO:0000256" key="3">
    <source>
        <dbReference type="ARBA" id="ARBA00022563"/>
    </source>
</evidence>
<dbReference type="PROSITE" id="PS51330">
    <property type="entry name" value="DHFR_2"/>
    <property type="match status" value="1"/>
</dbReference>
<sequence length="169" mass="19002">MINAVFAADFYGGMGLNGSLPWPHNAEDLAHFKRLTEGNVVVMGRKTWDDPKMPKPLPNRTVYVATHRPVMYANPFSGNIQDELLEIEARHPTKQIFVIGGVELLFEAKPVLDKVYLTHIKGSYKVDTRINLKEFLSGLRQTGASVSKDFQSVFTTYEGLFKRITNATT</sequence>
<evidence type="ECO:0000256" key="4">
    <source>
        <dbReference type="ARBA" id="ARBA00022857"/>
    </source>
</evidence>
<proteinExistence type="predicted"/>
<dbReference type="SUPFAM" id="SSF53597">
    <property type="entry name" value="Dihydrofolate reductase-like"/>
    <property type="match status" value="1"/>
</dbReference>
<dbReference type="InterPro" id="IPR024072">
    <property type="entry name" value="DHFR-like_dom_sf"/>
</dbReference>
<evidence type="ECO:0000256" key="2">
    <source>
        <dbReference type="ARBA" id="ARBA00012856"/>
    </source>
</evidence>
<comment type="pathway">
    <text evidence="1">Cofactor biosynthesis; tetrahydrofolate biosynthesis; 5,6,7,8-tetrahydrofolate from 7,8-dihydrofolate: step 1/1.</text>
</comment>
<dbReference type="Pfam" id="PF00186">
    <property type="entry name" value="DHFR_1"/>
    <property type="match status" value="1"/>
</dbReference>
<evidence type="ECO:0000256" key="1">
    <source>
        <dbReference type="ARBA" id="ARBA00004903"/>
    </source>
</evidence>
<dbReference type="EMBL" id="LR798243">
    <property type="protein sequence ID" value="CAB5214176.1"/>
    <property type="molecule type" value="Genomic_DNA"/>
</dbReference>
<reference evidence="7" key="1">
    <citation type="submission" date="2020-05" db="EMBL/GenBank/DDBJ databases">
        <authorList>
            <person name="Chiriac C."/>
            <person name="Salcher M."/>
            <person name="Ghai R."/>
            <person name="Kavagutti S V."/>
        </authorList>
    </citation>
    <scope>NUCLEOTIDE SEQUENCE</scope>
</reference>
<keyword evidence="3" id="KW-0554">One-carbon metabolism</keyword>
<dbReference type="GO" id="GO:0004146">
    <property type="term" value="F:dihydrofolate reductase activity"/>
    <property type="evidence" value="ECO:0007669"/>
    <property type="project" value="UniProtKB-EC"/>
</dbReference>
<keyword evidence="5" id="KW-0560">Oxidoreductase</keyword>
<dbReference type="GO" id="GO:0006730">
    <property type="term" value="P:one-carbon metabolic process"/>
    <property type="evidence" value="ECO:0007669"/>
    <property type="project" value="UniProtKB-KW"/>
</dbReference>
<organism evidence="7">
    <name type="scientific">uncultured Caudovirales phage</name>
    <dbReference type="NCBI Taxonomy" id="2100421"/>
    <lineage>
        <taxon>Viruses</taxon>
        <taxon>Duplodnaviria</taxon>
        <taxon>Heunggongvirae</taxon>
        <taxon>Uroviricota</taxon>
        <taxon>Caudoviricetes</taxon>
        <taxon>Peduoviridae</taxon>
        <taxon>Maltschvirus</taxon>
        <taxon>Maltschvirus maltsch</taxon>
    </lineage>
</organism>
<dbReference type="PANTHER" id="PTHR48069:SF3">
    <property type="entry name" value="DIHYDROFOLATE REDUCTASE"/>
    <property type="match status" value="1"/>
</dbReference>